<dbReference type="PROSITE" id="PS00624">
    <property type="entry name" value="GMC_OXRED_2"/>
    <property type="match status" value="1"/>
</dbReference>
<comment type="cofactor">
    <cofactor evidence="2">
        <name>FAD</name>
        <dbReference type="ChEBI" id="CHEBI:57692"/>
    </cofactor>
</comment>
<dbReference type="EMBL" id="CP138584">
    <property type="protein sequence ID" value="WPH01030.1"/>
    <property type="molecule type" value="Genomic_DNA"/>
</dbReference>
<evidence type="ECO:0000259" key="4">
    <source>
        <dbReference type="PROSITE" id="PS00623"/>
    </source>
</evidence>
<reference evidence="6 7" key="1">
    <citation type="submission" date="2023-11" db="EMBL/GenBank/DDBJ databases">
        <title>An acidophilic fungus is an integral part of prey digestion in a carnivorous sundew plant.</title>
        <authorList>
            <person name="Tsai I.J."/>
        </authorList>
    </citation>
    <scope>NUCLEOTIDE SEQUENCE [LARGE SCALE GENOMIC DNA]</scope>
    <source>
        <strain evidence="6">169a</strain>
    </source>
</reference>
<dbReference type="InterPro" id="IPR036188">
    <property type="entry name" value="FAD/NAD-bd_sf"/>
</dbReference>
<protein>
    <recommendedName>
        <fullName evidence="4 5">Glucose-methanol-choline oxidoreductase N-terminal domain-containing protein</fullName>
    </recommendedName>
</protein>
<feature type="domain" description="Glucose-methanol-choline oxidoreductase N-terminal" evidence="5">
    <location>
        <begin position="300"/>
        <end position="314"/>
    </location>
</feature>
<dbReference type="Pfam" id="PF05199">
    <property type="entry name" value="GMC_oxred_C"/>
    <property type="match status" value="1"/>
</dbReference>
<evidence type="ECO:0000256" key="1">
    <source>
        <dbReference type="ARBA" id="ARBA00010790"/>
    </source>
</evidence>
<feature type="domain" description="Glucose-methanol-choline oxidoreductase N-terminal" evidence="4">
    <location>
        <begin position="108"/>
        <end position="131"/>
    </location>
</feature>
<dbReference type="Gene3D" id="3.50.50.60">
    <property type="entry name" value="FAD/NAD(P)-binding domain"/>
    <property type="match status" value="1"/>
</dbReference>
<sequence>MAANGTNGHANGHDLPALAASAEDFLSHTYDYVIVGGGTAGLVVAARLSENPDVTVGVLEAGKNHLDDPLVDIPGAFLGMFSRDEYDYAFMTEPQAGNSHAKHHIVRGKMLGGSSGINYMMYVRGSDQDYDDWAIISGDDSWNSKNMKQYMRKHQTLEPIEDSITERSTFPFVGENHGTSGPCRTSFNPWLLPIESDFIKACDEVTGMSKKPKDPWSGDHIGFYNTLGLVARTGPNKGKRSYAARGYFAANAQRPNLHVLCEATVTSVELINDTATGVNFIHDGGEHTVKVSREVVVSCGAIQSPQILELSGIGDPEVLKKAGVECKIKNNAVGNNFQDHSLSAAGWELKAGNMTLDAIHSPEVMADAQKALAETQSGPLTCISSTQGFFPYKLFATEEQQKEIIKSIEDSMTSITPFQQKQYARIIEHLKNDHSANLQVVLIGARTGWDTGVADQSRLFIAPESPESLHQMTAAICLQYPVSRGSIHIKSSNVNDHPIIDPGYLSHPADVAVLGAGIRMLGRAEKSAHLADKISRRIKPDPEVDMSDVKQVEAWVKSWILSEYHVCGSVAMGDAVDSRLRVKGAKNLRVVDASIFPNNVSGNIVSSVYMVAERGADIIKEDWDYAALSNKA</sequence>
<gene>
    <name evidence="6" type="ORF">R9X50_00386400</name>
</gene>
<dbReference type="InterPro" id="IPR007867">
    <property type="entry name" value="GMC_OxRtase_C"/>
</dbReference>
<organism evidence="6 7">
    <name type="scientific">Acrodontium crateriforme</name>
    <dbReference type="NCBI Taxonomy" id="150365"/>
    <lineage>
        <taxon>Eukaryota</taxon>
        <taxon>Fungi</taxon>
        <taxon>Dikarya</taxon>
        <taxon>Ascomycota</taxon>
        <taxon>Pezizomycotina</taxon>
        <taxon>Dothideomycetes</taxon>
        <taxon>Dothideomycetidae</taxon>
        <taxon>Mycosphaerellales</taxon>
        <taxon>Teratosphaeriaceae</taxon>
        <taxon>Acrodontium</taxon>
    </lineage>
</organism>
<keyword evidence="7" id="KW-1185">Reference proteome</keyword>
<feature type="binding site" evidence="2">
    <location>
        <position position="265"/>
    </location>
    <ligand>
        <name>FAD</name>
        <dbReference type="ChEBI" id="CHEBI:57692"/>
    </ligand>
</feature>
<dbReference type="Gene3D" id="3.30.560.10">
    <property type="entry name" value="Glucose Oxidase, domain 3"/>
    <property type="match status" value="1"/>
</dbReference>
<dbReference type="Pfam" id="PF00732">
    <property type="entry name" value="GMC_oxred_N"/>
    <property type="match status" value="1"/>
</dbReference>
<dbReference type="PROSITE" id="PS00623">
    <property type="entry name" value="GMC_OXRED_1"/>
    <property type="match status" value="1"/>
</dbReference>
<keyword evidence="2 3" id="KW-0274">FAD</keyword>
<dbReference type="PIRSF" id="PIRSF000137">
    <property type="entry name" value="Alcohol_oxidase"/>
    <property type="match status" value="1"/>
</dbReference>
<evidence type="ECO:0000256" key="3">
    <source>
        <dbReference type="RuleBase" id="RU003968"/>
    </source>
</evidence>
<comment type="similarity">
    <text evidence="1 3">Belongs to the GMC oxidoreductase family.</text>
</comment>
<dbReference type="PANTHER" id="PTHR11552">
    <property type="entry name" value="GLUCOSE-METHANOL-CHOLINE GMC OXIDOREDUCTASE"/>
    <property type="match status" value="1"/>
</dbReference>
<dbReference type="SUPFAM" id="SSF51905">
    <property type="entry name" value="FAD/NAD(P)-binding domain"/>
    <property type="match status" value="1"/>
</dbReference>
<evidence type="ECO:0000256" key="2">
    <source>
        <dbReference type="PIRSR" id="PIRSR000137-2"/>
    </source>
</evidence>
<dbReference type="GO" id="GO:0016614">
    <property type="term" value="F:oxidoreductase activity, acting on CH-OH group of donors"/>
    <property type="evidence" value="ECO:0007669"/>
    <property type="project" value="InterPro"/>
</dbReference>
<dbReference type="PANTHER" id="PTHR11552:SF210">
    <property type="entry name" value="GLUCOSE-METHANOL-CHOLINE OXIDOREDUCTASE N-TERMINAL DOMAIN-CONTAINING PROTEIN-RELATED"/>
    <property type="match status" value="1"/>
</dbReference>
<dbReference type="GO" id="GO:0050660">
    <property type="term" value="F:flavin adenine dinucleotide binding"/>
    <property type="evidence" value="ECO:0007669"/>
    <property type="project" value="InterPro"/>
</dbReference>
<proteinExistence type="inferred from homology"/>
<dbReference type="Proteomes" id="UP001303373">
    <property type="component" value="Chromosome 5"/>
</dbReference>
<accession>A0AAQ3M486</accession>
<dbReference type="InterPro" id="IPR012132">
    <property type="entry name" value="GMC_OxRdtase"/>
</dbReference>
<evidence type="ECO:0000259" key="5">
    <source>
        <dbReference type="PROSITE" id="PS00624"/>
    </source>
</evidence>
<evidence type="ECO:0000313" key="7">
    <source>
        <dbReference type="Proteomes" id="UP001303373"/>
    </source>
</evidence>
<keyword evidence="3" id="KW-0285">Flavoprotein</keyword>
<dbReference type="InterPro" id="IPR000172">
    <property type="entry name" value="GMC_OxRdtase_N"/>
</dbReference>
<evidence type="ECO:0000313" key="6">
    <source>
        <dbReference type="EMBL" id="WPH01030.1"/>
    </source>
</evidence>
<dbReference type="SUPFAM" id="SSF54373">
    <property type="entry name" value="FAD-linked reductases, C-terminal domain"/>
    <property type="match status" value="1"/>
</dbReference>
<dbReference type="AlphaFoldDB" id="A0AAQ3M486"/>
<name>A0AAQ3M486_9PEZI</name>